<dbReference type="InterPro" id="IPR001646">
    <property type="entry name" value="5peptide_repeat"/>
</dbReference>
<accession>A0A918E5S0</accession>
<dbReference type="PANTHER" id="PTHR14136:SF17">
    <property type="entry name" value="BTB_POZ DOMAIN-CONTAINING PROTEIN KCTD9"/>
    <property type="match status" value="1"/>
</dbReference>
<protein>
    <recommendedName>
        <fullName evidence="4">Pentapeptide repeat-containing protein</fullName>
    </recommendedName>
</protein>
<reference evidence="2" key="2">
    <citation type="submission" date="2020-09" db="EMBL/GenBank/DDBJ databases">
        <authorList>
            <person name="Sun Q."/>
            <person name="Zhou Y."/>
        </authorList>
    </citation>
    <scope>NUCLEOTIDE SEQUENCE</scope>
    <source>
        <strain evidence="2">CGMCC 4.7430</strain>
    </source>
</reference>
<gene>
    <name evidence="2" type="ORF">GCM10012278_31220</name>
</gene>
<dbReference type="SUPFAM" id="SSF141571">
    <property type="entry name" value="Pentapeptide repeat-like"/>
    <property type="match status" value="1"/>
</dbReference>
<feature type="region of interest" description="Disordered" evidence="1">
    <location>
        <begin position="1"/>
        <end position="21"/>
    </location>
</feature>
<evidence type="ECO:0008006" key="4">
    <source>
        <dbReference type="Google" id="ProtNLM"/>
    </source>
</evidence>
<dbReference type="Pfam" id="PF00805">
    <property type="entry name" value="Pentapeptide"/>
    <property type="match status" value="2"/>
</dbReference>
<dbReference type="EMBL" id="BMNK01000004">
    <property type="protein sequence ID" value="GGP06653.1"/>
    <property type="molecule type" value="Genomic_DNA"/>
</dbReference>
<evidence type="ECO:0000313" key="3">
    <source>
        <dbReference type="Proteomes" id="UP000660745"/>
    </source>
</evidence>
<name>A0A918E5S0_9ACTN</name>
<evidence type="ECO:0000256" key="1">
    <source>
        <dbReference type="SAM" id="MobiDB-lite"/>
    </source>
</evidence>
<sequence length="205" mass="22373">MADRKHGMPAPPTETTVRSADWDGRDLTGETYRRVLFVDVDMTELINRGSSFEECSFRNVRFNVSEHEDALFLNCTFSRCSFFDATFKGCKLTGSMFDGCSYGLLKVDGGDWSFVGLPGADLRGSALHGVRLREADLTGVRLEGAEVRRCDLSGAWLHSADLTGCDLRGSDLGDLDPHTVKLGKAVIDPYQATVVATALGLEVRA</sequence>
<evidence type="ECO:0000313" key="2">
    <source>
        <dbReference type="EMBL" id="GGP06653.1"/>
    </source>
</evidence>
<reference evidence="2" key="1">
    <citation type="journal article" date="2014" name="Int. J. Syst. Evol. Microbiol.">
        <title>Complete genome sequence of Corynebacterium casei LMG S-19264T (=DSM 44701T), isolated from a smear-ripened cheese.</title>
        <authorList>
            <consortium name="US DOE Joint Genome Institute (JGI-PGF)"/>
            <person name="Walter F."/>
            <person name="Albersmeier A."/>
            <person name="Kalinowski J."/>
            <person name="Ruckert C."/>
        </authorList>
    </citation>
    <scope>NUCLEOTIDE SEQUENCE</scope>
    <source>
        <strain evidence="2">CGMCC 4.7430</strain>
    </source>
</reference>
<organism evidence="2 3">
    <name type="scientific">Nonomuraea glycinis</name>
    <dbReference type="NCBI Taxonomy" id="2047744"/>
    <lineage>
        <taxon>Bacteria</taxon>
        <taxon>Bacillati</taxon>
        <taxon>Actinomycetota</taxon>
        <taxon>Actinomycetes</taxon>
        <taxon>Streptosporangiales</taxon>
        <taxon>Streptosporangiaceae</taxon>
        <taxon>Nonomuraea</taxon>
    </lineage>
</organism>
<dbReference type="InterPro" id="IPR051082">
    <property type="entry name" value="Pentapeptide-BTB/POZ_domain"/>
</dbReference>
<dbReference type="Gene3D" id="2.160.20.80">
    <property type="entry name" value="E3 ubiquitin-protein ligase SopA"/>
    <property type="match status" value="1"/>
</dbReference>
<dbReference type="Proteomes" id="UP000660745">
    <property type="component" value="Unassembled WGS sequence"/>
</dbReference>
<dbReference type="RefSeq" id="WP_189139285.1">
    <property type="nucleotide sequence ID" value="NZ_BMNK01000004.1"/>
</dbReference>
<comment type="caution">
    <text evidence="2">The sequence shown here is derived from an EMBL/GenBank/DDBJ whole genome shotgun (WGS) entry which is preliminary data.</text>
</comment>
<proteinExistence type="predicted"/>
<keyword evidence="3" id="KW-1185">Reference proteome</keyword>
<dbReference type="PANTHER" id="PTHR14136">
    <property type="entry name" value="BTB_POZ DOMAIN-CONTAINING PROTEIN KCTD9"/>
    <property type="match status" value="1"/>
</dbReference>
<dbReference type="AlphaFoldDB" id="A0A918E5S0"/>